<name>A0A9W6PAR2_9ACTN</name>
<feature type="region of interest" description="Disordered" evidence="1">
    <location>
        <begin position="40"/>
        <end position="64"/>
    </location>
</feature>
<dbReference type="AlphaFoldDB" id="A0A9W6PAR2"/>
<proteinExistence type="predicted"/>
<reference evidence="2" key="1">
    <citation type="submission" date="2023-02" db="EMBL/GenBank/DDBJ databases">
        <title>Nocardiopsis ansamitocini NBRC 112285.</title>
        <authorList>
            <person name="Ichikawa N."/>
            <person name="Sato H."/>
            <person name="Tonouchi N."/>
        </authorList>
    </citation>
    <scope>NUCLEOTIDE SEQUENCE</scope>
    <source>
        <strain evidence="2">NBRC 112285</strain>
    </source>
</reference>
<feature type="compositionally biased region" description="Basic and acidic residues" evidence="1">
    <location>
        <begin position="40"/>
        <end position="52"/>
    </location>
</feature>
<protein>
    <submittedName>
        <fullName evidence="2">Uncharacterized protein</fullName>
    </submittedName>
</protein>
<dbReference type="EMBL" id="BSQG01000011">
    <property type="protein sequence ID" value="GLU50139.1"/>
    <property type="molecule type" value="Genomic_DNA"/>
</dbReference>
<evidence type="ECO:0000313" key="2">
    <source>
        <dbReference type="EMBL" id="GLU50139.1"/>
    </source>
</evidence>
<keyword evidence="3" id="KW-1185">Reference proteome</keyword>
<evidence type="ECO:0000313" key="3">
    <source>
        <dbReference type="Proteomes" id="UP001165092"/>
    </source>
</evidence>
<gene>
    <name evidence="2" type="ORF">Nans01_44900</name>
</gene>
<dbReference type="Proteomes" id="UP001165092">
    <property type="component" value="Unassembled WGS sequence"/>
</dbReference>
<accession>A0A9W6PAR2</accession>
<sequence length="64" mass="7254">MCELAWRMGHSSTRAALVYLHARDDRARELADALGERAEKELNQWRESRPDPSEEDGGDRPSGT</sequence>
<dbReference type="RefSeq" id="WP_285761669.1">
    <property type="nucleotide sequence ID" value="NZ_BSQG01000011.1"/>
</dbReference>
<organism evidence="2 3">
    <name type="scientific">Nocardiopsis ansamitocini</name>
    <dbReference type="NCBI Taxonomy" id="1670832"/>
    <lineage>
        <taxon>Bacteria</taxon>
        <taxon>Bacillati</taxon>
        <taxon>Actinomycetota</taxon>
        <taxon>Actinomycetes</taxon>
        <taxon>Streptosporangiales</taxon>
        <taxon>Nocardiopsidaceae</taxon>
        <taxon>Nocardiopsis</taxon>
    </lineage>
</organism>
<comment type="caution">
    <text evidence="2">The sequence shown here is derived from an EMBL/GenBank/DDBJ whole genome shotgun (WGS) entry which is preliminary data.</text>
</comment>
<evidence type="ECO:0000256" key="1">
    <source>
        <dbReference type="SAM" id="MobiDB-lite"/>
    </source>
</evidence>